<dbReference type="EC" id="2.7.8.26" evidence="5 19"/>
<keyword evidence="9 19" id="KW-0808">Transferase</keyword>
<keyword evidence="12 19" id="KW-1133">Transmembrane helix</keyword>
<dbReference type="RefSeq" id="WP_307335951.1">
    <property type="nucleotide sequence ID" value="NZ_JAUSUD010000001.1"/>
</dbReference>
<evidence type="ECO:0000256" key="14">
    <source>
        <dbReference type="ARBA" id="ARBA00025228"/>
    </source>
</evidence>
<keyword evidence="21" id="KW-1185">Reference proteome</keyword>
<protein>
    <recommendedName>
        <fullName evidence="6 19">Adenosylcobinamide-GDP ribazoletransferase</fullName>
        <ecNumber evidence="5 19">2.7.8.26</ecNumber>
    </recommendedName>
    <alternativeName>
        <fullName evidence="16 19">Cobalamin synthase</fullName>
    </alternativeName>
    <alternativeName>
        <fullName evidence="15 19">Cobalamin-5'-phosphate synthase</fullName>
    </alternativeName>
</protein>
<evidence type="ECO:0000256" key="10">
    <source>
        <dbReference type="ARBA" id="ARBA00022692"/>
    </source>
</evidence>
<feature type="transmembrane region" description="Helical" evidence="19">
    <location>
        <begin position="228"/>
        <end position="247"/>
    </location>
</feature>
<feature type="transmembrane region" description="Helical" evidence="19">
    <location>
        <begin position="139"/>
        <end position="163"/>
    </location>
</feature>
<dbReference type="PANTHER" id="PTHR34148">
    <property type="entry name" value="ADENOSYLCOBINAMIDE-GDP RIBAZOLETRANSFERASE"/>
    <property type="match status" value="1"/>
</dbReference>
<keyword evidence="11 19" id="KW-0460">Magnesium</keyword>
<reference evidence="20 21" key="1">
    <citation type="submission" date="2023-07" db="EMBL/GenBank/DDBJ databases">
        <title>Genomic Encyclopedia of Type Strains, Phase IV (KMG-IV): sequencing the most valuable type-strain genomes for metagenomic binning, comparative biology and taxonomic classification.</title>
        <authorList>
            <person name="Goeker M."/>
        </authorList>
    </citation>
    <scope>NUCLEOTIDE SEQUENCE [LARGE SCALE GENOMIC DNA]</scope>
    <source>
        <strain evidence="20 21">DSM 29005</strain>
    </source>
</reference>
<evidence type="ECO:0000256" key="11">
    <source>
        <dbReference type="ARBA" id="ARBA00022842"/>
    </source>
</evidence>
<dbReference type="PANTHER" id="PTHR34148:SF1">
    <property type="entry name" value="ADENOSYLCOBINAMIDE-GDP RIBAZOLETRANSFERASE"/>
    <property type="match status" value="1"/>
</dbReference>
<evidence type="ECO:0000256" key="4">
    <source>
        <dbReference type="ARBA" id="ARBA00010561"/>
    </source>
</evidence>
<evidence type="ECO:0000313" key="21">
    <source>
        <dbReference type="Proteomes" id="UP001234495"/>
    </source>
</evidence>
<sequence>MNQVLAGFLLAIQFLTRIPIPVEVPWNQQSSRWALRFYPVVGLIIGVAPALLISFIIPHISLPIATLLIISLWVWMTGGLHLDGVMDVADAIGSNAPLEKKWEIMRDPHVGSFGHLALYFLLAWKTVLIYSLLKIDVPIFNFLLIPAFARYGAALFITLLPTAKQQGLAFEWKKNITMLDCIFAAVPLVIIVLFVPQALYMLIGYCLYFGAAAVWIQKTFKGTNGDLLGSTIEGGELWGLIITWIYISYVMV</sequence>
<evidence type="ECO:0000256" key="15">
    <source>
        <dbReference type="ARBA" id="ARBA00032605"/>
    </source>
</evidence>
<evidence type="ECO:0000256" key="7">
    <source>
        <dbReference type="ARBA" id="ARBA00022475"/>
    </source>
</evidence>
<dbReference type="Proteomes" id="UP001234495">
    <property type="component" value="Unassembled WGS sequence"/>
</dbReference>
<keyword evidence="7 19" id="KW-1003">Cell membrane</keyword>
<comment type="pathway">
    <text evidence="3 19">Cofactor biosynthesis; adenosylcobalamin biosynthesis; adenosylcobalamin from cob(II)yrinate a,c-diamide: step 7/7.</text>
</comment>
<dbReference type="GO" id="GO:0051073">
    <property type="term" value="F:adenosylcobinamide-GDP ribazoletransferase activity"/>
    <property type="evidence" value="ECO:0007669"/>
    <property type="project" value="UniProtKB-EC"/>
</dbReference>
<comment type="caution">
    <text evidence="20">The sequence shown here is derived from an EMBL/GenBank/DDBJ whole genome shotgun (WGS) entry which is preliminary data.</text>
</comment>
<comment type="catalytic activity">
    <reaction evidence="17 19">
        <text>alpha-ribazole + adenosylcob(III)inamide-GDP = adenosylcob(III)alamin + GMP + H(+)</text>
        <dbReference type="Rhea" id="RHEA:16049"/>
        <dbReference type="ChEBI" id="CHEBI:10329"/>
        <dbReference type="ChEBI" id="CHEBI:15378"/>
        <dbReference type="ChEBI" id="CHEBI:18408"/>
        <dbReference type="ChEBI" id="CHEBI:58115"/>
        <dbReference type="ChEBI" id="CHEBI:60487"/>
        <dbReference type="EC" id="2.7.8.26"/>
    </reaction>
</comment>
<dbReference type="InterPro" id="IPR003805">
    <property type="entry name" value="CobS"/>
</dbReference>
<feature type="transmembrane region" description="Helical" evidence="19">
    <location>
        <begin position="175"/>
        <end position="193"/>
    </location>
</feature>
<comment type="function">
    <text evidence="14 19">Joins adenosylcobinamide-GDP and alpha-ribazole to generate adenosylcobalamin (Ado-cobalamin). Also synthesizes adenosylcobalamin 5'-phosphate from adenosylcobinamide-GDP and alpha-ribazole 5'-phosphate.</text>
</comment>
<evidence type="ECO:0000256" key="16">
    <source>
        <dbReference type="ARBA" id="ARBA00032853"/>
    </source>
</evidence>
<comment type="subcellular location">
    <subcellularLocation>
        <location evidence="2 19">Cell membrane</location>
        <topology evidence="2 19">Multi-pass membrane protein</topology>
    </subcellularLocation>
</comment>
<evidence type="ECO:0000256" key="5">
    <source>
        <dbReference type="ARBA" id="ARBA00013200"/>
    </source>
</evidence>
<evidence type="ECO:0000256" key="19">
    <source>
        <dbReference type="HAMAP-Rule" id="MF_00719"/>
    </source>
</evidence>
<comment type="similarity">
    <text evidence="4 19">Belongs to the CobS family.</text>
</comment>
<dbReference type="EMBL" id="JAUSUD010000001">
    <property type="protein sequence ID" value="MDQ0228995.1"/>
    <property type="molecule type" value="Genomic_DNA"/>
</dbReference>
<evidence type="ECO:0000256" key="1">
    <source>
        <dbReference type="ARBA" id="ARBA00001946"/>
    </source>
</evidence>
<keyword evidence="8 19" id="KW-0169">Cobalamin biosynthesis</keyword>
<evidence type="ECO:0000256" key="6">
    <source>
        <dbReference type="ARBA" id="ARBA00015850"/>
    </source>
</evidence>
<feature type="transmembrane region" description="Helical" evidence="19">
    <location>
        <begin position="43"/>
        <end position="76"/>
    </location>
</feature>
<evidence type="ECO:0000256" key="9">
    <source>
        <dbReference type="ARBA" id="ARBA00022679"/>
    </source>
</evidence>
<comment type="cofactor">
    <cofactor evidence="1 19">
        <name>Mg(2+)</name>
        <dbReference type="ChEBI" id="CHEBI:18420"/>
    </cofactor>
</comment>
<evidence type="ECO:0000256" key="8">
    <source>
        <dbReference type="ARBA" id="ARBA00022573"/>
    </source>
</evidence>
<evidence type="ECO:0000256" key="12">
    <source>
        <dbReference type="ARBA" id="ARBA00022989"/>
    </source>
</evidence>
<name>A0ABT9ZCK6_9BACI</name>
<evidence type="ECO:0000256" key="3">
    <source>
        <dbReference type="ARBA" id="ARBA00004663"/>
    </source>
</evidence>
<dbReference type="Pfam" id="PF02654">
    <property type="entry name" value="CobS"/>
    <property type="match status" value="1"/>
</dbReference>
<keyword evidence="13 19" id="KW-0472">Membrane</keyword>
<evidence type="ECO:0000256" key="18">
    <source>
        <dbReference type="ARBA" id="ARBA00049504"/>
    </source>
</evidence>
<evidence type="ECO:0000313" key="20">
    <source>
        <dbReference type="EMBL" id="MDQ0228995.1"/>
    </source>
</evidence>
<dbReference type="HAMAP" id="MF_00719">
    <property type="entry name" value="CobS"/>
    <property type="match status" value="1"/>
</dbReference>
<feature type="transmembrane region" description="Helical" evidence="19">
    <location>
        <begin position="199"/>
        <end position="216"/>
    </location>
</feature>
<evidence type="ECO:0000256" key="17">
    <source>
        <dbReference type="ARBA" id="ARBA00048623"/>
    </source>
</evidence>
<dbReference type="NCBIfam" id="TIGR00317">
    <property type="entry name" value="cobS"/>
    <property type="match status" value="1"/>
</dbReference>
<comment type="catalytic activity">
    <reaction evidence="18 19">
        <text>alpha-ribazole 5'-phosphate + adenosylcob(III)inamide-GDP = adenosylcob(III)alamin 5'-phosphate + GMP + H(+)</text>
        <dbReference type="Rhea" id="RHEA:23560"/>
        <dbReference type="ChEBI" id="CHEBI:15378"/>
        <dbReference type="ChEBI" id="CHEBI:57918"/>
        <dbReference type="ChEBI" id="CHEBI:58115"/>
        <dbReference type="ChEBI" id="CHEBI:60487"/>
        <dbReference type="ChEBI" id="CHEBI:60493"/>
        <dbReference type="EC" id="2.7.8.26"/>
    </reaction>
</comment>
<feature type="transmembrane region" description="Helical" evidence="19">
    <location>
        <begin position="110"/>
        <end position="133"/>
    </location>
</feature>
<keyword evidence="10 19" id="KW-0812">Transmembrane</keyword>
<evidence type="ECO:0000256" key="2">
    <source>
        <dbReference type="ARBA" id="ARBA00004651"/>
    </source>
</evidence>
<accession>A0ABT9ZCK6</accession>
<evidence type="ECO:0000256" key="13">
    <source>
        <dbReference type="ARBA" id="ARBA00023136"/>
    </source>
</evidence>
<gene>
    <name evidence="19" type="primary">cobS</name>
    <name evidence="20" type="ORF">J2S19_000245</name>
</gene>
<proteinExistence type="inferred from homology"/>
<organism evidence="20 21">
    <name type="scientific">Metabacillus malikii</name>
    <dbReference type="NCBI Taxonomy" id="1504265"/>
    <lineage>
        <taxon>Bacteria</taxon>
        <taxon>Bacillati</taxon>
        <taxon>Bacillota</taxon>
        <taxon>Bacilli</taxon>
        <taxon>Bacillales</taxon>
        <taxon>Bacillaceae</taxon>
        <taxon>Metabacillus</taxon>
    </lineage>
</organism>